<reference evidence="3 4" key="1">
    <citation type="submission" date="2024-01" db="EMBL/GenBank/DDBJ databases">
        <title>Comparative genomics of Cryptococcus and Kwoniella reveals pathogenesis evolution and contrasting modes of karyotype evolution via chromosome fusion or intercentromeric recombination.</title>
        <authorList>
            <person name="Coelho M.A."/>
            <person name="David-Palma M."/>
            <person name="Shea T."/>
            <person name="Bowers K."/>
            <person name="McGinley-Smith S."/>
            <person name="Mohammad A.W."/>
            <person name="Gnirke A."/>
            <person name="Yurkov A.M."/>
            <person name="Nowrousian M."/>
            <person name="Sun S."/>
            <person name="Cuomo C.A."/>
            <person name="Heitman J."/>
        </authorList>
    </citation>
    <scope>NUCLEOTIDE SEQUENCE [LARGE SCALE GENOMIC DNA]</scope>
    <source>
        <strain evidence="3 4">CBS 6074</strain>
    </source>
</reference>
<organism evidence="3 4">
    <name type="scientific">Kwoniella dendrophila CBS 6074</name>
    <dbReference type="NCBI Taxonomy" id="1295534"/>
    <lineage>
        <taxon>Eukaryota</taxon>
        <taxon>Fungi</taxon>
        <taxon>Dikarya</taxon>
        <taxon>Basidiomycota</taxon>
        <taxon>Agaricomycotina</taxon>
        <taxon>Tremellomycetes</taxon>
        <taxon>Tremellales</taxon>
        <taxon>Cryptococcaceae</taxon>
        <taxon>Kwoniella</taxon>
    </lineage>
</organism>
<evidence type="ECO:0000256" key="2">
    <source>
        <dbReference type="SAM" id="MobiDB-lite"/>
    </source>
</evidence>
<dbReference type="GeneID" id="91096406"/>
<feature type="compositionally biased region" description="Basic and acidic residues" evidence="2">
    <location>
        <begin position="554"/>
        <end position="566"/>
    </location>
</feature>
<keyword evidence="1" id="KW-0175">Coiled coil</keyword>
<dbReference type="Proteomes" id="UP001355207">
    <property type="component" value="Chromosome 7"/>
</dbReference>
<name>A0AAX4K0V7_9TREE</name>
<feature type="coiled-coil region" evidence="1">
    <location>
        <begin position="286"/>
        <end position="482"/>
    </location>
</feature>
<accession>A0AAX4K0V7</accession>
<gene>
    <name evidence="3" type="ORF">L201_005736</name>
</gene>
<dbReference type="RefSeq" id="XP_066077562.1">
    <property type="nucleotide sequence ID" value="XM_066221465.1"/>
</dbReference>
<feature type="compositionally biased region" description="Polar residues" evidence="2">
    <location>
        <begin position="82"/>
        <end position="105"/>
    </location>
</feature>
<dbReference type="EMBL" id="CP144104">
    <property type="protein sequence ID" value="WWC90799.1"/>
    <property type="molecule type" value="Genomic_DNA"/>
</dbReference>
<proteinExistence type="predicted"/>
<evidence type="ECO:0008006" key="5">
    <source>
        <dbReference type="Google" id="ProtNLM"/>
    </source>
</evidence>
<feature type="region of interest" description="Disordered" evidence="2">
    <location>
        <begin position="554"/>
        <end position="585"/>
    </location>
</feature>
<evidence type="ECO:0000313" key="3">
    <source>
        <dbReference type="EMBL" id="WWC90799.1"/>
    </source>
</evidence>
<protein>
    <recommendedName>
        <fullName evidence="5">Pericentrin/AKAP-450 centrosomal targeting domain-containing protein</fullName>
    </recommendedName>
</protein>
<feature type="region of interest" description="Disordered" evidence="2">
    <location>
        <begin position="80"/>
        <end position="120"/>
    </location>
</feature>
<keyword evidence="4" id="KW-1185">Reference proteome</keyword>
<dbReference type="AlphaFoldDB" id="A0AAX4K0V7"/>
<sequence length="585" mass="66639">MIPPWKCPFRRILTTQAIQANNGIWCDVFPPLRSSRVEMEVDGDGIHNKPPATCSQIDFPSTHQNMLDLEEDENMNELDHTQYPTETPSTSLSSQRQSLAISNPLNPLDLNGPHRKPFTATQEQNFDPVSAALEPSSTNSNASSTPTSHLNTLNKPATSTFFILIQCFNAEKRRADIAESDLASALNTVSLEQDKNQDLQQQLASSTGSEASFKLRFTQAQTERESWRKQWKQASDSLIETKGSLEKQIFTLNKSIESQRKLVSAQNERIIKLSGEISALQQVGTKTSLEETLKIKEKELEQLQLNIVNMEERKNADINDLESQKETLDKELEKLKEQLNNASIENQSLSDQVAAKDATIQTQLSQLETKDEQLQVRKTQLTTKIADCGVSIVREQALKTALEEKETTLVKEISQQKQELDTKQQDIASLQQQLKNLEQLQTEYILLQQEKDDDAKNHTVEIERMLQTLKTRDEEIRKANNEKAVTNLKIGTAKVERSIAFLTASSHRLKLTLVMKRFGKSQKQLVNLENRYEARLSIAKWTAGENEDTIEQLKEQNEQSRKDLKKQITRKNPWRRRSMRSTIKS</sequence>
<feature type="compositionally biased region" description="Basic residues" evidence="2">
    <location>
        <begin position="567"/>
        <end position="579"/>
    </location>
</feature>
<evidence type="ECO:0000256" key="1">
    <source>
        <dbReference type="SAM" id="Coils"/>
    </source>
</evidence>
<evidence type="ECO:0000313" key="4">
    <source>
        <dbReference type="Proteomes" id="UP001355207"/>
    </source>
</evidence>